<evidence type="ECO:0000313" key="3">
    <source>
        <dbReference type="Proteomes" id="UP000269945"/>
    </source>
</evidence>
<reference evidence="2 3" key="1">
    <citation type="submission" date="2018-10" db="EMBL/GenBank/DDBJ databases">
        <authorList>
            <person name="Ekblom R."/>
            <person name="Jareborg N."/>
        </authorList>
    </citation>
    <scope>NUCLEOTIDE SEQUENCE [LARGE SCALE GENOMIC DNA]</scope>
    <source>
        <tissue evidence="2">Muscle</tissue>
    </source>
</reference>
<dbReference type="EMBL" id="CYRY02038008">
    <property type="protein sequence ID" value="VCX30440.1"/>
    <property type="molecule type" value="Genomic_DNA"/>
</dbReference>
<dbReference type="Proteomes" id="UP000269945">
    <property type="component" value="Unassembled WGS sequence"/>
</dbReference>
<proteinExistence type="predicted"/>
<gene>
    <name evidence="2" type="ORF">BN2614_LOCUS4</name>
</gene>
<name>A0A9X9Q5D2_GULGU</name>
<organism evidence="2 3">
    <name type="scientific">Gulo gulo</name>
    <name type="common">Wolverine</name>
    <name type="synonym">Gluton</name>
    <dbReference type="NCBI Taxonomy" id="48420"/>
    <lineage>
        <taxon>Eukaryota</taxon>
        <taxon>Metazoa</taxon>
        <taxon>Chordata</taxon>
        <taxon>Craniata</taxon>
        <taxon>Vertebrata</taxon>
        <taxon>Euteleostomi</taxon>
        <taxon>Mammalia</taxon>
        <taxon>Eutheria</taxon>
        <taxon>Laurasiatheria</taxon>
        <taxon>Carnivora</taxon>
        <taxon>Caniformia</taxon>
        <taxon>Musteloidea</taxon>
        <taxon>Mustelidae</taxon>
        <taxon>Guloninae</taxon>
        <taxon>Gulo</taxon>
    </lineage>
</organism>
<sequence>MWKNIPESLSPRDTSEEPFSEDTLHL</sequence>
<dbReference type="AlphaFoldDB" id="A0A9X9Q5D2"/>
<accession>A0A9X9Q5D2</accession>
<comment type="caution">
    <text evidence="2">The sequence shown here is derived from an EMBL/GenBank/DDBJ whole genome shotgun (WGS) entry which is preliminary data.</text>
</comment>
<evidence type="ECO:0000256" key="1">
    <source>
        <dbReference type="SAM" id="MobiDB-lite"/>
    </source>
</evidence>
<evidence type="ECO:0000313" key="2">
    <source>
        <dbReference type="EMBL" id="VCX30440.1"/>
    </source>
</evidence>
<feature type="region of interest" description="Disordered" evidence="1">
    <location>
        <begin position="1"/>
        <end position="26"/>
    </location>
</feature>
<keyword evidence="3" id="KW-1185">Reference proteome</keyword>
<protein>
    <submittedName>
        <fullName evidence="2">Uncharacterized protein</fullName>
    </submittedName>
</protein>